<evidence type="ECO:0000313" key="2">
    <source>
        <dbReference type="EMBL" id="KAK3751092.1"/>
    </source>
</evidence>
<sequence length="119" mass="13256">MGLKRPLQQPTKVFGKACASIELDVESVRGYGAAWLTTQPEIPAYFAHKIDAYHQYLVNSQFLGLCFLYFIQSTVDYGLVWLCTGQPLTTAAGLDRSTRSSRIKSRDHPMSPTPVTRAC</sequence>
<dbReference type="AlphaFoldDB" id="A0AAE1D137"/>
<reference evidence="2" key="1">
    <citation type="journal article" date="2023" name="G3 (Bethesda)">
        <title>A reference genome for the long-term kleptoplast-retaining sea slug Elysia crispata morphotype clarki.</title>
        <authorList>
            <person name="Eastman K.E."/>
            <person name="Pendleton A.L."/>
            <person name="Shaikh M.A."/>
            <person name="Suttiyut T."/>
            <person name="Ogas R."/>
            <person name="Tomko P."/>
            <person name="Gavelis G."/>
            <person name="Widhalm J.R."/>
            <person name="Wisecaver J.H."/>
        </authorList>
    </citation>
    <scope>NUCLEOTIDE SEQUENCE</scope>
    <source>
        <strain evidence="2">ECLA1</strain>
    </source>
</reference>
<proteinExistence type="predicted"/>
<organism evidence="2 3">
    <name type="scientific">Elysia crispata</name>
    <name type="common">lettuce slug</name>
    <dbReference type="NCBI Taxonomy" id="231223"/>
    <lineage>
        <taxon>Eukaryota</taxon>
        <taxon>Metazoa</taxon>
        <taxon>Spiralia</taxon>
        <taxon>Lophotrochozoa</taxon>
        <taxon>Mollusca</taxon>
        <taxon>Gastropoda</taxon>
        <taxon>Heterobranchia</taxon>
        <taxon>Euthyneura</taxon>
        <taxon>Panpulmonata</taxon>
        <taxon>Sacoglossa</taxon>
        <taxon>Placobranchoidea</taxon>
        <taxon>Plakobranchidae</taxon>
        <taxon>Elysia</taxon>
    </lineage>
</organism>
<feature type="region of interest" description="Disordered" evidence="1">
    <location>
        <begin position="93"/>
        <end position="119"/>
    </location>
</feature>
<evidence type="ECO:0000256" key="1">
    <source>
        <dbReference type="SAM" id="MobiDB-lite"/>
    </source>
</evidence>
<keyword evidence="3" id="KW-1185">Reference proteome</keyword>
<evidence type="ECO:0000313" key="3">
    <source>
        <dbReference type="Proteomes" id="UP001283361"/>
    </source>
</evidence>
<dbReference type="EMBL" id="JAWDGP010005839">
    <property type="protein sequence ID" value="KAK3751092.1"/>
    <property type="molecule type" value="Genomic_DNA"/>
</dbReference>
<dbReference type="Proteomes" id="UP001283361">
    <property type="component" value="Unassembled WGS sequence"/>
</dbReference>
<protein>
    <submittedName>
        <fullName evidence="2">Uncharacterized protein</fullName>
    </submittedName>
</protein>
<gene>
    <name evidence="2" type="ORF">RRG08_019301</name>
</gene>
<accession>A0AAE1D137</accession>
<name>A0AAE1D137_9GAST</name>
<comment type="caution">
    <text evidence="2">The sequence shown here is derived from an EMBL/GenBank/DDBJ whole genome shotgun (WGS) entry which is preliminary data.</text>
</comment>